<evidence type="ECO:0000256" key="8">
    <source>
        <dbReference type="RuleBase" id="RU003761"/>
    </source>
</evidence>
<dbReference type="InterPro" id="IPR006073">
    <property type="entry name" value="GTP-bd"/>
</dbReference>
<dbReference type="NCBIfam" id="NF000908">
    <property type="entry name" value="PRK00089.1"/>
    <property type="match status" value="1"/>
</dbReference>
<dbReference type="PANTHER" id="PTHR42698">
    <property type="entry name" value="GTPASE ERA"/>
    <property type="match status" value="1"/>
</dbReference>
<keyword evidence="6" id="KW-0699">rRNA-binding</keyword>
<organism evidence="11 12">
    <name type="scientific">Helicobacter felis (strain ATCC 49179 / CCUG 28539 / NCTC 12436 / CS1)</name>
    <dbReference type="NCBI Taxonomy" id="936155"/>
    <lineage>
        <taxon>Bacteria</taxon>
        <taxon>Pseudomonadati</taxon>
        <taxon>Campylobacterota</taxon>
        <taxon>Epsilonproteobacteria</taxon>
        <taxon>Campylobacterales</taxon>
        <taxon>Helicobacteraceae</taxon>
        <taxon>Helicobacter</taxon>
    </lineage>
</organism>
<dbReference type="GeneID" id="36134021"/>
<keyword evidence="6" id="KW-0472">Membrane</keyword>
<feature type="domain" description="KH type-2" evidence="9">
    <location>
        <begin position="196"/>
        <end position="280"/>
    </location>
</feature>
<protein>
    <recommendedName>
        <fullName evidence="2 6">GTPase Era</fullName>
    </recommendedName>
</protein>
<evidence type="ECO:0000256" key="6">
    <source>
        <dbReference type="HAMAP-Rule" id="MF_00367"/>
    </source>
</evidence>
<dbReference type="PROSITE" id="PS50823">
    <property type="entry name" value="KH_TYPE_2"/>
    <property type="match status" value="1"/>
</dbReference>
<keyword evidence="6" id="KW-0997">Cell inner membrane</keyword>
<dbReference type="RefSeq" id="WP_013469342.1">
    <property type="nucleotide sequence ID" value="NC_014810.2"/>
</dbReference>
<keyword evidence="6" id="KW-1003">Cell membrane</keyword>
<feature type="binding site" evidence="6">
    <location>
        <begin position="11"/>
        <end position="18"/>
    </location>
    <ligand>
        <name>GTP</name>
        <dbReference type="ChEBI" id="CHEBI:37565"/>
    </ligand>
</feature>
<proteinExistence type="inferred from homology"/>
<dbReference type="PRINTS" id="PR00326">
    <property type="entry name" value="GTP1OBG"/>
</dbReference>
<dbReference type="GO" id="GO:0005525">
    <property type="term" value="F:GTP binding"/>
    <property type="evidence" value="ECO:0007669"/>
    <property type="project" value="UniProtKB-UniRule"/>
</dbReference>
<evidence type="ECO:0000256" key="4">
    <source>
        <dbReference type="ARBA" id="ARBA00022884"/>
    </source>
</evidence>
<dbReference type="GO" id="GO:0005829">
    <property type="term" value="C:cytosol"/>
    <property type="evidence" value="ECO:0007669"/>
    <property type="project" value="TreeGrafter"/>
</dbReference>
<feature type="region of interest" description="G3" evidence="7">
    <location>
        <begin position="63"/>
        <end position="66"/>
    </location>
</feature>
<dbReference type="GO" id="GO:0070181">
    <property type="term" value="F:small ribosomal subunit rRNA binding"/>
    <property type="evidence" value="ECO:0007669"/>
    <property type="project" value="UniProtKB-UniRule"/>
</dbReference>
<evidence type="ECO:0000259" key="9">
    <source>
        <dbReference type="PROSITE" id="PS50823"/>
    </source>
</evidence>
<evidence type="ECO:0000256" key="2">
    <source>
        <dbReference type="ARBA" id="ARBA00020484"/>
    </source>
</evidence>
<dbReference type="SUPFAM" id="SSF52540">
    <property type="entry name" value="P-loop containing nucleoside triphosphate hydrolases"/>
    <property type="match status" value="1"/>
</dbReference>
<dbReference type="InterPro" id="IPR004044">
    <property type="entry name" value="KH_dom_type_2"/>
</dbReference>
<dbReference type="HAMAP" id="MF_00367">
    <property type="entry name" value="GTPase_Era"/>
    <property type="match status" value="1"/>
</dbReference>
<keyword evidence="4 6" id="KW-0694">RNA-binding</keyword>
<dbReference type="InterPro" id="IPR015946">
    <property type="entry name" value="KH_dom-like_a/b"/>
</dbReference>
<keyword evidence="6" id="KW-0690">Ribosome biogenesis</keyword>
<keyword evidence="5 6" id="KW-0342">GTP-binding</keyword>
<sequence>MSKAGFIALIGRPNAGKSTLLNALVNEHLALTSHKAHATRKALKAIVPYTDSQGNACQMVFVDTPGIASPKKLLEQAMQEESMRALQDCDLVLFLASVHDDLRDYENFLSFASTKPHILALNKIDTLTHADLLAKIAPYQAYGDKFHALVPLSASKYKNIDILLANVAELLPESPFYYDPQSLSDAQMREIYAEMIREQLFVYLSEEIPYASAVVLTHFEEGDKLDRIKAQIVVEKESQKKMIIGKEGNVIKKIGRAARLQMESLGGKKVFLQLEVVVCKNWSREREGLKKMGYVVE</sequence>
<dbReference type="KEGG" id="hfe:HFELIS_08920"/>
<feature type="region of interest" description="G4" evidence="7">
    <location>
        <begin position="122"/>
        <end position="125"/>
    </location>
</feature>
<dbReference type="EMBL" id="FQ670179">
    <property type="protein sequence ID" value="CBY82976.1"/>
    <property type="molecule type" value="Genomic_DNA"/>
</dbReference>
<dbReference type="GO" id="GO:0005886">
    <property type="term" value="C:plasma membrane"/>
    <property type="evidence" value="ECO:0007669"/>
    <property type="project" value="UniProtKB-SubCell"/>
</dbReference>
<dbReference type="PROSITE" id="PS51713">
    <property type="entry name" value="G_ERA"/>
    <property type="match status" value="1"/>
</dbReference>
<dbReference type="GO" id="GO:0003924">
    <property type="term" value="F:GTPase activity"/>
    <property type="evidence" value="ECO:0007669"/>
    <property type="project" value="UniProtKB-UniRule"/>
</dbReference>
<dbReference type="CDD" id="cd04163">
    <property type="entry name" value="Era"/>
    <property type="match status" value="1"/>
</dbReference>
<dbReference type="eggNOG" id="COG1159">
    <property type="taxonomic scope" value="Bacteria"/>
</dbReference>
<feature type="region of interest" description="G5" evidence="7">
    <location>
        <begin position="152"/>
        <end position="154"/>
    </location>
</feature>
<evidence type="ECO:0000256" key="5">
    <source>
        <dbReference type="ARBA" id="ARBA00023134"/>
    </source>
</evidence>
<dbReference type="Proteomes" id="UP000007934">
    <property type="component" value="Chromosome"/>
</dbReference>
<evidence type="ECO:0000256" key="1">
    <source>
        <dbReference type="ARBA" id="ARBA00007921"/>
    </source>
</evidence>
<dbReference type="NCBIfam" id="TIGR00231">
    <property type="entry name" value="small_GTP"/>
    <property type="match status" value="1"/>
</dbReference>
<comment type="similarity">
    <text evidence="1 6 7 8">Belongs to the TRAFAC class TrmE-Era-EngA-EngB-Septin-like GTPase superfamily. Era GTPase family.</text>
</comment>
<dbReference type="InterPro" id="IPR005225">
    <property type="entry name" value="Small_GTP-bd"/>
</dbReference>
<comment type="subcellular location">
    <subcellularLocation>
        <location evidence="6">Cytoplasm</location>
    </subcellularLocation>
    <subcellularLocation>
        <location evidence="6">Cell inner membrane</location>
        <topology evidence="6">Peripheral membrane protein</topology>
    </subcellularLocation>
</comment>
<keyword evidence="12" id="KW-1185">Reference proteome</keyword>
<dbReference type="Pfam" id="PF07650">
    <property type="entry name" value="KH_2"/>
    <property type="match status" value="1"/>
</dbReference>
<dbReference type="Gene3D" id="3.30.300.20">
    <property type="match status" value="1"/>
</dbReference>
<dbReference type="InterPro" id="IPR009019">
    <property type="entry name" value="KH_sf_prok-type"/>
</dbReference>
<feature type="domain" description="Era-type G" evidence="10">
    <location>
        <begin position="3"/>
        <end position="173"/>
    </location>
</feature>
<evidence type="ECO:0000256" key="3">
    <source>
        <dbReference type="ARBA" id="ARBA00022741"/>
    </source>
</evidence>
<dbReference type="Pfam" id="PF01926">
    <property type="entry name" value="MMR_HSR1"/>
    <property type="match status" value="1"/>
</dbReference>
<accession>E7AC07</accession>
<feature type="region of interest" description="G2" evidence="7">
    <location>
        <begin position="37"/>
        <end position="41"/>
    </location>
</feature>
<dbReference type="GO" id="GO:0000028">
    <property type="term" value="P:ribosomal small subunit assembly"/>
    <property type="evidence" value="ECO:0007669"/>
    <property type="project" value="TreeGrafter"/>
</dbReference>
<feature type="region of interest" description="G1" evidence="7">
    <location>
        <begin position="11"/>
        <end position="18"/>
    </location>
</feature>
<dbReference type="InterPro" id="IPR027417">
    <property type="entry name" value="P-loop_NTPase"/>
</dbReference>
<dbReference type="STRING" id="936155.HFELIS_08920"/>
<dbReference type="PANTHER" id="PTHR42698:SF1">
    <property type="entry name" value="GTPASE ERA, MITOCHONDRIAL"/>
    <property type="match status" value="1"/>
</dbReference>
<dbReference type="SUPFAM" id="SSF54814">
    <property type="entry name" value="Prokaryotic type KH domain (KH-domain type II)"/>
    <property type="match status" value="1"/>
</dbReference>
<name>E7AC07_HELFC</name>
<evidence type="ECO:0000313" key="11">
    <source>
        <dbReference type="EMBL" id="CBY82976.1"/>
    </source>
</evidence>
<reference evidence="11 12" key="1">
    <citation type="journal article" date="2011" name="Genome Biol. Evol.">
        <title>Comparative whole genome sequence analysis of the carcinogenic bacterial model pathogen Helicobacter felis.</title>
        <authorList>
            <person name="Arnold I.C."/>
            <person name="Zigova Z."/>
            <person name="Holden M."/>
            <person name="Lawley T.D."/>
            <person name="Rad R."/>
            <person name="Dougan G."/>
            <person name="Falkow S."/>
            <person name="Bentley S.D."/>
            <person name="Muller A."/>
        </authorList>
    </citation>
    <scope>NUCLEOTIDE SEQUENCE [LARGE SCALE GENOMIC DNA]</scope>
    <source>
        <strain evidence="12">ATCC 49179 / CCUG 28539 / NCTC 12436 / CS1</strain>
    </source>
</reference>
<dbReference type="Gene3D" id="3.40.50.300">
    <property type="entry name" value="P-loop containing nucleotide triphosphate hydrolases"/>
    <property type="match status" value="1"/>
</dbReference>
<evidence type="ECO:0000259" key="10">
    <source>
        <dbReference type="PROSITE" id="PS51713"/>
    </source>
</evidence>
<dbReference type="InterPro" id="IPR005662">
    <property type="entry name" value="GTPase_Era-like"/>
</dbReference>
<dbReference type="HOGENOM" id="CLU_038009_1_0_7"/>
<feature type="binding site" evidence="6">
    <location>
        <begin position="122"/>
        <end position="125"/>
    </location>
    <ligand>
        <name>GTP</name>
        <dbReference type="ChEBI" id="CHEBI:37565"/>
    </ligand>
</feature>
<gene>
    <name evidence="6 11" type="primary">era</name>
    <name evidence="11" type="ordered locus">Hfelis_08920</name>
</gene>
<evidence type="ECO:0000256" key="7">
    <source>
        <dbReference type="PROSITE-ProRule" id="PRU01050"/>
    </source>
</evidence>
<dbReference type="InterPro" id="IPR030388">
    <property type="entry name" value="G_ERA_dom"/>
</dbReference>
<dbReference type="OrthoDB" id="9805918at2"/>
<comment type="subunit">
    <text evidence="6">Monomer.</text>
</comment>
<feature type="binding site" evidence="6">
    <location>
        <begin position="63"/>
        <end position="67"/>
    </location>
    <ligand>
        <name>GTP</name>
        <dbReference type="ChEBI" id="CHEBI:37565"/>
    </ligand>
</feature>
<dbReference type="CDD" id="cd22534">
    <property type="entry name" value="KH-II_Era"/>
    <property type="match status" value="1"/>
</dbReference>
<comment type="function">
    <text evidence="6">An essential GTPase that binds both GDP and GTP, with rapid nucleotide exchange. Plays a role in 16S rRNA processing and 30S ribosomal subunit biogenesis and possibly also in cell cycle regulation and energy metabolism.</text>
</comment>
<dbReference type="NCBIfam" id="TIGR00436">
    <property type="entry name" value="era"/>
    <property type="match status" value="1"/>
</dbReference>
<evidence type="ECO:0000313" key="12">
    <source>
        <dbReference type="Proteomes" id="UP000007934"/>
    </source>
</evidence>
<dbReference type="AlphaFoldDB" id="E7AC07"/>
<keyword evidence="6" id="KW-0963">Cytoplasm</keyword>
<keyword evidence="3 6" id="KW-0547">Nucleotide-binding</keyword>
<dbReference type="GO" id="GO:0043024">
    <property type="term" value="F:ribosomal small subunit binding"/>
    <property type="evidence" value="ECO:0007669"/>
    <property type="project" value="TreeGrafter"/>
</dbReference>